<dbReference type="FunFam" id="3.30.70.100:FF:000011">
    <property type="entry name" value="Acylphosphatase"/>
    <property type="match status" value="1"/>
</dbReference>
<dbReference type="SUPFAM" id="SSF54975">
    <property type="entry name" value="Acylphosphatase/BLUF domain-like"/>
    <property type="match status" value="1"/>
</dbReference>
<evidence type="ECO:0000259" key="7">
    <source>
        <dbReference type="PROSITE" id="PS51160"/>
    </source>
</evidence>
<sequence>MPEIMSCDFEVHGIVQGVSFRMYTERQAKSLGVKGWCMNTPHDTVKGQIEGSPEAFEQMKVWLQKTGSPTCRIEKVDFSEPKKLPDYTFTNFSIRH</sequence>
<keyword evidence="3 5" id="KW-0378">Hydrolase</keyword>
<evidence type="ECO:0000256" key="1">
    <source>
        <dbReference type="ARBA" id="ARBA00005614"/>
    </source>
</evidence>
<evidence type="ECO:0000256" key="6">
    <source>
        <dbReference type="RuleBase" id="RU004168"/>
    </source>
</evidence>
<evidence type="ECO:0000256" key="5">
    <source>
        <dbReference type="PROSITE-ProRule" id="PRU00520"/>
    </source>
</evidence>
<evidence type="ECO:0000313" key="8">
    <source>
        <dbReference type="Proteomes" id="UP001652620"/>
    </source>
</evidence>
<dbReference type="PANTHER" id="PTHR10029">
    <property type="entry name" value="ACYLPHOSPHATASE"/>
    <property type="match status" value="1"/>
</dbReference>
<proteinExistence type="inferred from homology"/>
<dbReference type="PROSITE" id="PS51160">
    <property type="entry name" value="ACYLPHOSPHATASE_3"/>
    <property type="match status" value="1"/>
</dbReference>
<evidence type="ECO:0000256" key="3">
    <source>
        <dbReference type="ARBA" id="ARBA00022801"/>
    </source>
</evidence>
<accession>A0A6I9VE42</accession>
<dbReference type="PANTHER" id="PTHR10029:SF3">
    <property type="entry name" value="ACYLPHOSPHATASE-RELATED"/>
    <property type="match status" value="1"/>
</dbReference>
<organism evidence="8 9">
    <name type="scientific">Bactrocera dorsalis</name>
    <name type="common">Oriental fruit fly</name>
    <name type="synonym">Dacus dorsalis</name>
    <dbReference type="NCBI Taxonomy" id="27457"/>
    <lineage>
        <taxon>Eukaryota</taxon>
        <taxon>Metazoa</taxon>
        <taxon>Ecdysozoa</taxon>
        <taxon>Arthropoda</taxon>
        <taxon>Hexapoda</taxon>
        <taxon>Insecta</taxon>
        <taxon>Pterygota</taxon>
        <taxon>Neoptera</taxon>
        <taxon>Endopterygota</taxon>
        <taxon>Diptera</taxon>
        <taxon>Brachycera</taxon>
        <taxon>Muscomorpha</taxon>
        <taxon>Tephritoidea</taxon>
        <taxon>Tephritidae</taxon>
        <taxon>Bactrocera</taxon>
        <taxon>Bactrocera</taxon>
    </lineage>
</organism>
<dbReference type="RefSeq" id="XP_011211227.1">
    <property type="nucleotide sequence ID" value="XM_011212925.4"/>
</dbReference>
<feature type="active site" evidence="5">
    <location>
        <position position="39"/>
    </location>
</feature>
<dbReference type="InParanoid" id="A0A6I9VE42"/>
<comment type="similarity">
    <text evidence="1 6">Belongs to the acylphosphatase family.</text>
</comment>
<reference evidence="9" key="1">
    <citation type="submission" date="2025-08" db="UniProtKB">
        <authorList>
            <consortium name="RefSeq"/>
        </authorList>
    </citation>
    <scope>IDENTIFICATION</scope>
    <source>
        <tissue evidence="9">Adult</tissue>
    </source>
</reference>
<evidence type="ECO:0000256" key="2">
    <source>
        <dbReference type="ARBA" id="ARBA00012150"/>
    </source>
</evidence>
<dbReference type="OMA" id="SHTEFQK"/>
<feature type="active site" evidence="5">
    <location>
        <position position="21"/>
    </location>
</feature>
<evidence type="ECO:0000256" key="4">
    <source>
        <dbReference type="ARBA" id="ARBA00047645"/>
    </source>
</evidence>
<gene>
    <name evidence="9" type="primary">LOC105231564</name>
</gene>
<dbReference type="InterPro" id="IPR036046">
    <property type="entry name" value="Acylphosphatase-like_dom_sf"/>
</dbReference>
<protein>
    <recommendedName>
        <fullName evidence="2 5">acylphosphatase</fullName>
        <ecNumber evidence="2 5">3.6.1.7</ecNumber>
    </recommendedName>
</protein>
<dbReference type="GO" id="GO:0003998">
    <property type="term" value="F:acylphosphatase activity"/>
    <property type="evidence" value="ECO:0007669"/>
    <property type="project" value="UniProtKB-EC"/>
</dbReference>
<dbReference type="InterPro" id="IPR017968">
    <property type="entry name" value="Acylphosphatase_CS"/>
</dbReference>
<dbReference type="AlphaFoldDB" id="A0A6I9VE42"/>
<dbReference type="Pfam" id="PF00708">
    <property type="entry name" value="Acylphosphatase"/>
    <property type="match status" value="1"/>
</dbReference>
<keyword evidence="8" id="KW-1185">Reference proteome</keyword>
<dbReference type="SMR" id="A0A6I9VE42"/>
<name>A0A6I9VE42_BACDO</name>
<dbReference type="OrthoDB" id="7961613at2759"/>
<dbReference type="EC" id="3.6.1.7" evidence="2 5"/>
<dbReference type="FunCoup" id="A0A6I9VE42">
    <property type="interactions" value="35"/>
</dbReference>
<dbReference type="GeneID" id="105231564"/>
<dbReference type="KEGG" id="bdr:105231564"/>
<dbReference type="InterPro" id="IPR020456">
    <property type="entry name" value="Acylphosphatase"/>
</dbReference>
<feature type="domain" description="Acylphosphatase-like" evidence="7">
    <location>
        <begin position="6"/>
        <end position="96"/>
    </location>
</feature>
<evidence type="ECO:0000313" key="9">
    <source>
        <dbReference type="RefSeq" id="XP_011211227.1"/>
    </source>
</evidence>
<dbReference type="Proteomes" id="UP001652620">
    <property type="component" value="Unplaced"/>
</dbReference>
<dbReference type="InterPro" id="IPR001792">
    <property type="entry name" value="Acylphosphatase-like_dom"/>
</dbReference>
<dbReference type="Gene3D" id="3.30.70.100">
    <property type="match status" value="1"/>
</dbReference>
<comment type="catalytic activity">
    <reaction evidence="4 5">
        <text>an acyl phosphate + H2O = a carboxylate + phosphate + H(+)</text>
        <dbReference type="Rhea" id="RHEA:14965"/>
        <dbReference type="ChEBI" id="CHEBI:15377"/>
        <dbReference type="ChEBI" id="CHEBI:15378"/>
        <dbReference type="ChEBI" id="CHEBI:29067"/>
        <dbReference type="ChEBI" id="CHEBI:43474"/>
        <dbReference type="ChEBI" id="CHEBI:59918"/>
        <dbReference type="EC" id="3.6.1.7"/>
    </reaction>
</comment>
<dbReference type="PRINTS" id="PR00112">
    <property type="entry name" value="ACYLPHPHTASE"/>
</dbReference>
<dbReference type="PROSITE" id="PS00150">
    <property type="entry name" value="ACYLPHOSPHATASE_1"/>
    <property type="match status" value="1"/>
</dbReference>